<evidence type="ECO:0000313" key="9">
    <source>
        <dbReference type="EMBL" id="KJY61702.1"/>
    </source>
</evidence>
<organism evidence="9 10">
    <name type="scientific">Bombilactobacillus mellifer</name>
    <dbReference type="NCBI Taxonomy" id="1218492"/>
    <lineage>
        <taxon>Bacteria</taxon>
        <taxon>Bacillati</taxon>
        <taxon>Bacillota</taxon>
        <taxon>Bacilli</taxon>
        <taxon>Lactobacillales</taxon>
        <taxon>Lactobacillaceae</taxon>
        <taxon>Bombilactobacillus</taxon>
    </lineage>
</organism>
<feature type="domain" description="PTS EIIB type-4" evidence="8">
    <location>
        <begin position="1"/>
        <end position="164"/>
    </location>
</feature>
<dbReference type="AlphaFoldDB" id="A0A0F4LS98"/>
<keyword evidence="5" id="KW-0808">Transferase</keyword>
<dbReference type="OrthoDB" id="9788818at2"/>
<comment type="caution">
    <text evidence="9">The sequence shown here is derived from an EMBL/GenBank/DDBJ whole genome shotgun (WGS) entry which is preliminary data.</text>
</comment>
<evidence type="ECO:0000256" key="1">
    <source>
        <dbReference type="ARBA" id="ARBA00004496"/>
    </source>
</evidence>
<reference evidence="9 10" key="1">
    <citation type="submission" date="2015-01" db="EMBL/GenBank/DDBJ databases">
        <title>Comparative genomics of the lactic acid bacteria isolated from the honey bee gut.</title>
        <authorList>
            <person name="Ellegaard K.M."/>
            <person name="Tamarit D."/>
            <person name="Javelind E."/>
            <person name="Olofsson T."/>
            <person name="Andersson S.G."/>
            <person name="Vasquez A."/>
        </authorList>
    </citation>
    <scope>NUCLEOTIDE SEQUENCE [LARGE SCALE GENOMIC DNA]</scope>
    <source>
        <strain evidence="9 10">Bin4</strain>
    </source>
</reference>
<name>A0A0F4LS98_9LACO</name>
<dbReference type="RefSeq" id="WP_046316315.1">
    <property type="nucleotide sequence ID" value="NZ_JAMBKR010000001.1"/>
</dbReference>
<dbReference type="Proteomes" id="UP000033558">
    <property type="component" value="Unassembled WGS sequence"/>
</dbReference>
<dbReference type="STRING" id="1218492.JG30_07510"/>
<dbReference type="PATRIC" id="fig|1218492.5.peg.889"/>
<sequence length="164" mass="18326">MGIVLARIDQRLIHGIVVTQWAGYTKAQRLMVIDDELSQDELRKTAMRMSKPAGTGMSIISIQRAITNFQAGKYDDHNVFVIVKEPQALIPLLDAGIAIPEVNVGILFAGTDKTQISKMVAVNEAEVTALRELERRQVPVTLRYVPSDPNKPIEDYLKQLKTKE</sequence>
<evidence type="ECO:0000256" key="3">
    <source>
        <dbReference type="ARBA" id="ARBA00022490"/>
    </source>
</evidence>
<dbReference type="GO" id="GO:0016301">
    <property type="term" value="F:kinase activity"/>
    <property type="evidence" value="ECO:0007669"/>
    <property type="project" value="UniProtKB-KW"/>
</dbReference>
<keyword evidence="4" id="KW-0762">Sugar transport</keyword>
<comment type="subcellular location">
    <subcellularLocation>
        <location evidence="1">Cytoplasm</location>
    </subcellularLocation>
</comment>
<keyword evidence="2" id="KW-0813">Transport</keyword>
<accession>A0A0F4LS98</accession>
<evidence type="ECO:0000256" key="4">
    <source>
        <dbReference type="ARBA" id="ARBA00022597"/>
    </source>
</evidence>
<protein>
    <submittedName>
        <fullName evidence="9">PTS Man IIB</fullName>
    </submittedName>
</protein>
<evidence type="ECO:0000256" key="2">
    <source>
        <dbReference type="ARBA" id="ARBA00022448"/>
    </source>
</evidence>
<keyword evidence="3" id="KW-0963">Cytoplasm</keyword>
<dbReference type="PROSITE" id="PS51101">
    <property type="entry name" value="PTS_EIIB_TYPE_4"/>
    <property type="match status" value="1"/>
</dbReference>
<dbReference type="HOGENOM" id="CLU_116175_3_0_9"/>
<evidence type="ECO:0000259" key="8">
    <source>
        <dbReference type="PROSITE" id="PS51101"/>
    </source>
</evidence>
<proteinExistence type="predicted"/>
<keyword evidence="7" id="KW-0418">Kinase</keyword>
<dbReference type="Gene3D" id="3.40.35.10">
    <property type="entry name" value="Phosphotransferase system, sorbose subfamily IIB component"/>
    <property type="match status" value="1"/>
</dbReference>
<dbReference type="EMBL" id="JXJQ01000008">
    <property type="protein sequence ID" value="KJY61702.1"/>
    <property type="molecule type" value="Genomic_DNA"/>
</dbReference>
<evidence type="ECO:0000256" key="7">
    <source>
        <dbReference type="ARBA" id="ARBA00022777"/>
    </source>
</evidence>
<evidence type="ECO:0000256" key="6">
    <source>
        <dbReference type="ARBA" id="ARBA00022683"/>
    </source>
</evidence>
<gene>
    <name evidence="9" type="ORF">JG30_07510</name>
</gene>
<dbReference type="GO" id="GO:0008982">
    <property type="term" value="F:protein-N(PI)-phosphohistidine-sugar phosphotransferase activity"/>
    <property type="evidence" value="ECO:0007669"/>
    <property type="project" value="InterPro"/>
</dbReference>
<keyword evidence="10" id="KW-1185">Reference proteome</keyword>
<evidence type="ECO:0000256" key="5">
    <source>
        <dbReference type="ARBA" id="ARBA00022679"/>
    </source>
</evidence>
<keyword evidence="6" id="KW-0598">Phosphotransferase system</keyword>
<dbReference type="GO" id="GO:0009401">
    <property type="term" value="P:phosphoenolpyruvate-dependent sugar phosphotransferase system"/>
    <property type="evidence" value="ECO:0007669"/>
    <property type="project" value="UniProtKB-KW"/>
</dbReference>
<evidence type="ECO:0000313" key="10">
    <source>
        <dbReference type="Proteomes" id="UP000033558"/>
    </source>
</evidence>
<dbReference type="Pfam" id="PF03830">
    <property type="entry name" value="PTSIIB_sorb"/>
    <property type="match status" value="1"/>
</dbReference>
<dbReference type="GO" id="GO:0005737">
    <property type="term" value="C:cytoplasm"/>
    <property type="evidence" value="ECO:0007669"/>
    <property type="project" value="UniProtKB-SubCell"/>
</dbReference>
<dbReference type="InterPro" id="IPR004720">
    <property type="entry name" value="PTS_IIB_sorbose-sp"/>
</dbReference>
<dbReference type="InterPro" id="IPR036667">
    <property type="entry name" value="PTS_IIB_sorbose-sp_sf"/>
</dbReference>
<dbReference type="SUPFAM" id="SSF52728">
    <property type="entry name" value="PTS IIb component"/>
    <property type="match status" value="1"/>
</dbReference>